<evidence type="ECO:0000313" key="2">
    <source>
        <dbReference type="EMBL" id="KTC73971.1"/>
    </source>
</evidence>
<dbReference type="GO" id="GO:0032259">
    <property type="term" value="P:methylation"/>
    <property type="evidence" value="ECO:0007669"/>
    <property type="project" value="UniProtKB-KW"/>
</dbReference>
<dbReference type="InterPro" id="IPR041698">
    <property type="entry name" value="Methyltransf_25"/>
</dbReference>
<dbReference type="Proteomes" id="UP000054695">
    <property type="component" value="Unassembled WGS sequence"/>
</dbReference>
<reference evidence="2 3" key="1">
    <citation type="submission" date="2015-11" db="EMBL/GenBank/DDBJ databases">
        <title>Genomic analysis of 38 Legionella species identifies large and diverse effector repertoires.</title>
        <authorList>
            <person name="Burstein D."/>
            <person name="Amaro F."/>
            <person name="Zusman T."/>
            <person name="Lifshitz Z."/>
            <person name="Cohen O."/>
            <person name="Gilbert J.A."/>
            <person name="Pupko T."/>
            <person name="Shuman H.A."/>
            <person name="Segal G."/>
        </authorList>
    </citation>
    <scope>NUCLEOTIDE SEQUENCE [LARGE SCALE GENOMIC DNA]</scope>
    <source>
        <strain evidence="2 3">WIGA</strain>
    </source>
</reference>
<keyword evidence="2" id="KW-0808">Transferase</keyword>
<dbReference type="InterPro" id="IPR029063">
    <property type="entry name" value="SAM-dependent_MTases_sf"/>
</dbReference>
<dbReference type="Pfam" id="PF13649">
    <property type="entry name" value="Methyltransf_25"/>
    <property type="match status" value="1"/>
</dbReference>
<dbReference type="SUPFAM" id="SSF53335">
    <property type="entry name" value="S-adenosyl-L-methionine-dependent methyltransferases"/>
    <property type="match status" value="1"/>
</dbReference>
<organism evidence="2 3">
    <name type="scientific">Legionella bozemanae</name>
    <name type="common">Fluoribacter bozemanae</name>
    <dbReference type="NCBI Taxonomy" id="447"/>
    <lineage>
        <taxon>Bacteria</taxon>
        <taxon>Pseudomonadati</taxon>
        <taxon>Pseudomonadota</taxon>
        <taxon>Gammaproteobacteria</taxon>
        <taxon>Legionellales</taxon>
        <taxon>Legionellaceae</taxon>
        <taxon>Legionella</taxon>
    </lineage>
</organism>
<sequence length="230" mass="26075">MTAASEYFNKNWQRYQSAIKNNTLYHREMLQALQQFLVTHMGDRLFSFADVGCGDSSTVVSVLTGTSIKKYIGIDAAPDVLKMAENTLASLDCEKEFIADHMIAALPRVSAPVDVIYTSYAVHHLSLHEKNNFIALCKQKLTPNGFLLMVDGVLKQHQTRDEWLDALKSRMLESDSEIADDEIIARMEHPRTDDYPEKIDTFAQIACQQAWNNFQVLVDKGIFAFMAFTK</sequence>
<dbReference type="STRING" id="447.Lboz_1411"/>
<dbReference type="RefSeq" id="WP_058459075.1">
    <property type="nucleotide sequence ID" value="NZ_CAAAIY010000001.1"/>
</dbReference>
<gene>
    <name evidence="2" type="primary">cmoA</name>
    <name evidence="2" type="ORF">Lboz_1411</name>
</gene>
<dbReference type="PATRIC" id="fig|447.4.peg.1510"/>
<keyword evidence="3" id="KW-1185">Reference proteome</keyword>
<dbReference type="AlphaFoldDB" id="A0A0W0RSC8"/>
<comment type="caution">
    <text evidence="2">The sequence shown here is derived from an EMBL/GenBank/DDBJ whole genome shotgun (WGS) entry which is preliminary data.</text>
</comment>
<proteinExistence type="predicted"/>
<dbReference type="EMBL" id="LNXU01000017">
    <property type="protein sequence ID" value="KTC73971.1"/>
    <property type="molecule type" value="Genomic_DNA"/>
</dbReference>
<evidence type="ECO:0000259" key="1">
    <source>
        <dbReference type="Pfam" id="PF13649"/>
    </source>
</evidence>
<dbReference type="Gene3D" id="3.40.50.150">
    <property type="entry name" value="Vaccinia Virus protein VP39"/>
    <property type="match status" value="1"/>
</dbReference>
<name>A0A0W0RSC8_LEGBO</name>
<protein>
    <submittedName>
        <fullName evidence="2">tRNA (Cmo5U34)-methyltransferase</fullName>
    </submittedName>
</protein>
<dbReference type="OrthoDB" id="552816at2"/>
<accession>A0A0W0RSC8</accession>
<dbReference type="GO" id="GO:0008168">
    <property type="term" value="F:methyltransferase activity"/>
    <property type="evidence" value="ECO:0007669"/>
    <property type="project" value="UniProtKB-KW"/>
</dbReference>
<keyword evidence="2" id="KW-0489">Methyltransferase</keyword>
<evidence type="ECO:0000313" key="3">
    <source>
        <dbReference type="Proteomes" id="UP000054695"/>
    </source>
</evidence>
<feature type="domain" description="Methyltransferase" evidence="1">
    <location>
        <begin position="50"/>
        <end position="145"/>
    </location>
</feature>